<proteinExistence type="predicted"/>
<keyword evidence="3" id="KW-1185">Reference proteome</keyword>
<dbReference type="EMBL" id="RAPE01000002">
    <property type="protein sequence ID" value="RKF14885.1"/>
    <property type="molecule type" value="Genomic_DNA"/>
</dbReference>
<feature type="region of interest" description="Disordered" evidence="1">
    <location>
        <begin position="585"/>
        <end position="632"/>
    </location>
</feature>
<dbReference type="OrthoDB" id="8477160at2"/>
<name>A0A3A8B9G5_9RHOB</name>
<dbReference type="AlphaFoldDB" id="A0A3A8B9G5"/>
<evidence type="ECO:0000313" key="2">
    <source>
        <dbReference type="EMBL" id="RKF14885.1"/>
    </source>
</evidence>
<dbReference type="Gene3D" id="2.130.10.10">
    <property type="entry name" value="YVTN repeat-like/Quinoprotein amine dehydrogenase"/>
    <property type="match status" value="1"/>
</dbReference>
<comment type="caution">
    <text evidence="2">The sequence shown here is derived from an EMBL/GenBank/DDBJ whole genome shotgun (WGS) entry which is preliminary data.</text>
</comment>
<dbReference type="InterPro" id="IPR015943">
    <property type="entry name" value="WD40/YVTN_repeat-like_dom_sf"/>
</dbReference>
<protein>
    <recommendedName>
        <fullName evidence="4">Collagen-like protein</fullName>
    </recommendedName>
</protein>
<dbReference type="InterPro" id="IPR011044">
    <property type="entry name" value="Quino_amine_DH_bsu"/>
</dbReference>
<organism evidence="2 3">
    <name type="scientific">Roseovarius spongiae</name>
    <dbReference type="NCBI Taxonomy" id="2320272"/>
    <lineage>
        <taxon>Bacteria</taxon>
        <taxon>Pseudomonadati</taxon>
        <taxon>Pseudomonadota</taxon>
        <taxon>Alphaproteobacteria</taxon>
        <taxon>Rhodobacterales</taxon>
        <taxon>Roseobacteraceae</taxon>
        <taxon>Roseovarius</taxon>
    </lineage>
</organism>
<evidence type="ECO:0008006" key="4">
    <source>
        <dbReference type="Google" id="ProtNLM"/>
    </source>
</evidence>
<dbReference type="RefSeq" id="WP_121165802.1">
    <property type="nucleotide sequence ID" value="NZ_RAPE01000002.1"/>
</dbReference>
<reference evidence="2 3" key="1">
    <citation type="submission" date="2018-09" db="EMBL/GenBank/DDBJ databases">
        <title>Roseovarius spongiae sp. nov., isolated from a marine sponge.</title>
        <authorList>
            <person name="Zhuang L."/>
            <person name="Luo L."/>
        </authorList>
    </citation>
    <scope>NUCLEOTIDE SEQUENCE [LARGE SCALE GENOMIC DNA]</scope>
    <source>
        <strain evidence="2 3">HN-E21</strain>
    </source>
</reference>
<sequence length="826" mass="87661">MSHGCKPVDCPSCDPPQLARNTLFDGKPMSAKDFLDEQLYFLGKHHRHNQYLHGWGTACGLRVVEHPNPACREQFVVVEPGYAVDCCGREILVREPAMIDLRALFLDTWRTREETDDAPDADQTHRISLVLRHAECPTEPVPAVFNGCGAEQDCLPGKLVDGYQFEVALDRPVTEPAIGLDTVEWTSTNNIDRANALIVDRAGGRLYVLTDEAPSELFALDSDTDAIVASAGFSGMQGRSLALSPDGARLLVMLVPDGGGDAEISVLDTADIAAAPIRTLAAPGIGETAFMTFLGDGRLAVASADDATLRVWDDDVGAAADPAAPNEIALPNTIAGLAPGAGGGFAYLHYSDAGALSALRLSDLSLIDMPLADAGSRIARAAVTLHDGADLLALVDEAGERILLRAATPDAASAPDRLSAVGDPVEGVADTPLAAAFSDGGNWLYLLLATATGETQLRLLSVSRLILGQPPVLSGAIPAPPDARALALTGDRRLLVTFAGDAPDADPRVPGGLAEYDIHGDQCIDRLNTVLDPCPTCEENDVLVLATIAGYRWEDPFTDAVIDNRAERRLLPSTALLTEILTCMAGAGTGQPGEPGPPGPPGPPGADGEDGQNGQNGQDGEDGQDGAGLRDDLPRIVGINWPHDGIIEEDGEQLDRIERDGLVVVFDRDRPVLAQTLHAQSVQLLLRRPNDRGDGRLDTYCYCNVELRIEPLIVDAVCGETFEAPPEPSADPVVTGVRLRPMGVNNEPARLPRGRYRVILEGDHILGEKEIEIPDPNDPDATILVNPALDGNHFAPGLPARCPTGDRVEGGRFLSWFAVGFQDDEG</sequence>
<evidence type="ECO:0000313" key="3">
    <source>
        <dbReference type="Proteomes" id="UP000281128"/>
    </source>
</evidence>
<evidence type="ECO:0000256" key="1">
    <source>
        <dbReference type="SAM" id="MobiDB-lite"/>
    </source>
</evidence>
<feature type="compositionally biased region" description="Pro residues" evidence="1">
    <location>
        <begin position="594"/>
        <end position="604"/>
    </location>
</feature>
<accession>A0A3A8B9G5</accession>
<dbReference type="Proteomes" id="UP000281128">
    <property type="component" value="Unassembled WGS sequence"/>
</dbReference>
<dbReference type="SUPFAM" id="SSF50969">
    <property type="entry name" value="YVTN repeat-like/Quinoprotein amine dehydrogenase"/>
    <property type="match status" value="1"/>
</dbReference>
<gene>
    <name evidence="2" type="ORF">D6850_08415</name>
</gene>